<dbReference type="Gene3D" id="2.10.109.10">
    <property type="entry name" value="Umud Fragment, subunit A"/>
    <property type="match status" value="1"/>
</dbReference>
<feature type="domain" description="Peptidase S26" evidence="7">
    <location>
        <begin position="15"/>
        <end position="191"/>
    </location>
</feature>
<name>A0ABR8LMK5_9ALTE</name>
<dbReference type="GO" id="GO:0009003">
    <property type="term" value="F:signal peptidase activity"/>
    <property type="evidence" value="ECO:0007669"/>
    <property type="project" value="UniProtKB-EC"/>
</dbReference>
<comment type="caution">
    <text evidence="8">The sequence shown here is derived from an EMBL/GenBank/DDBJ whole genome shotgun (WGS) entry which is preliminary data.</text>
</comment>
<comment type="subcellular location">
    <subcellularLocation>
        <location evidence="6">Membrane</location>
        <topology evidence="6">Multi-pass membrane protein</topology>
    </subcellularLocation>
</comment>
<evidence type="ECO:0000256" key="4">
    <source>
        <dbReference type="ARBA" id="ARBA00019232"/>
    </source>
</evidence>
<proteinExistence type="inferred from homology"/>
<dbReference type="InterPro" id="IPR019533">
    <property type="entry name" value="Peptidase_S26"/>
</dbReference>
<gene>
    <name evidence="8" type="primary">lepB</name>
    <name evidence="8" type="ORF">HHX48_16900</name>
</gene>
<dbReference type="EC" id="3.4.21.89" evidence="3 6"/>
<evidence type="ECO:0000259" key="7">
    <source>
        <dbReference type="Pfam" id="PF10502"/>
    </source>
</evidence>
<dbReference type="PROSITE" id="PS00760">
    <property type="entry name" value="SPASE_I_2"/>
    <property type="match status" value="1"/>
</dbReference>
<comment type="similarity">
    <text evidence="2 6">Belongs to the peptidase S26 family.</text>
</comment>
<sequence>MLTRLLTTIKNNLGFILILTMLFSIRSSLADWYHIPSGSMQPSIEIGDRVLVDKTAYRLEFPFTNILLSQTGQPAHGDIIVFESAAAKERLIKRVIGLPGDTISMQDHRLKINGKSLTYSAKDNYLLETDLHGHTYTIAIDSVAGPLANFSSVTVPEGFVLVLGDNRSHSADSRVHGLVPVSEIKGQAKRVVISLDKHNYYLPRSGRIWQSLGEEKII</sequence>
<keyword evidence="5 6" id="KW-0378">Hydrolase</keyword>
<dbReference type="PRINTS" id="PR00727">
    <property type="entry name" value="LEADERPTASE"/>
</dbReference>
<keyword evidence="9" id="KW-1185">Reference proteome</keyword>
<dbReference type="Proteomes" id="UP000624419">
    <property type="component" value="Unassembled WGS sequence"/>
</dbReference>
<evidence type="ECO:0000256" key="6">
    <source>
        <dbReference type="RuleBase" id="RU362042"/>
    </source>
</evidence>
<evidence type="ECO:0000313" key="9">
    <source>
        <dbReference type="Proteomes" id="UP000624419"/>
    </source>
</evidence>
<dbReference type="CDD" id="cd06530">
    <property type="entry name" value="S26_SPase_I"/>
    <property type="match status" value="1"/>
</dbReference>
<evidence type="ECO:0000256" key="5">
    <source>
        <dbReference type="ARBA" id="ARBA00022801"/>
    </source>
</evidence>
<dbReference type="InterPro" id="IPR019758">
    <property type="entry name" value="Pept_S26A_signal_pept_1_CS"/>
</dbReference>
<keyword evidence="6" id="KW-0645">Protease</keyword>
<dbReference type="EMBL" id="JABBXD010000013">
    <property type="protein sequence ID" value="MBD3587418.1"/>
    <property type="molecule type" value="Genomic_DNA"/>
</dbReference>
<dbReference type="NCBIfam" id="TIGR02227">
    <property type="entry name" value="sigpep_I_bact"/>
    <property type="match status" value="1"/>
</dbReference>
<dbReference type="InterPro" id="IPR036286">
    <property type="entry name" value="LexA/Signal_pep-like_sf"/>
</dbReference>
<dbReference type="PANTHER" id="PTHR43390">
    <property type="entry name" value="SIGNAL PEPTIDASE I"/>
    <property type="match status" value="1"/>
</dbReference>
<comment type="catalytic activity">
    <reaction evidence="1 6">
        <text>Cleavage of hydrophobic, N-terminal signal or leader sequences from secreted and periplasmic proteins.</text>
        <dbReference type="EC" id="3.4.21.89"/>
    </reaction>
</comment>
<protein>
    <recommendedName>
        <fullName evidence="4 6">Signal peptidase I</fullName>
        <ecNumber evidence="3 6">3.4.21.89</ecNumber>
    </recommendedName>
</protein>
<accession>A0ABR8LMK5</accession>
<dbReference type="Pfam" id="PF10502">
    <property type="entry name" value="Peptidase_S26"/>
    <property type="match status" value="1"/>
</dbReference>
<evidence type="ECO:0000313" key="8">
    <source>
        <dbReference type="EMBL" id="MBD3587418.1"/>
    </source>
</evidence>
<dbReference type="PANTHER" id="PTHR43390:SF1">
    <property type="entry name" value="CHLOROPLAST PROCESSING PEPTIDASE"/>
    <property type="match status" value="1"/>
</dbReference>
<evidence type="ECO:0000256" key="2">
    <source>
        <dbReference type="ARBA" id="ARBA00009370"/>
    </source>
</evidence>
<organism evidence="8 9">
    <name type="scientific">Salinimonas profundi</name>
    <dbReference type="NCBI Taxonomy" id="2729140"/>
    <lineage>
        <taxon>Bacteria</taxon>
        <taxon>Pseudomonadati</taxon>
        <taxon>Pseudomonadota</taxon>
        <taxon>Gammaproteobacteria</taxon>
        <taxon>Alteromonadales</taxon>
        <taxon>Alteromonadaceae</taxon>
        <taxon>Alteromonas/Salinimonas group</taxon>
        <taxon>Salinimonas</taxon>
    </lineage>
</organism>
<dbReference type="PROSITE" id="PS00761">
    <property type="entry name" value="SPASE_I_3"/>
    <property type="match status" value="1"/>
</dbReference>
<evidence type="ECO:0000256" key="1">
    <source>
        <dbReference type="ARBA" id="ARBA00000677"/>
    </source>
</evidence>
<dbReference type="InterPro" id="IPR000223">
    <property type="entry name" value="Pept_S26A_signal_pept_1"/>
</dbReference>
<reference evidence="8 9" key="1">
    <citation type="submission" date="2020-04" db="EMBL/GenBank/DDBJ databases">
        <title>Salinimonas sp. HHU 13199.</title>
        <authorList>
            <person name="Cui X."/>
            <person name="Zhang D."/>
        </authorList>
    </citation>
    <scope>NUCLEOTIDE SEQUENCE [LARGE SCALE GENOMIC DNA]</scope>
    <source>
        <strain evidence="8 9">HHU 13199</strain>
    </source>
</reference>
<dbReference type="SUPFAM" id="SSF51306">
    <property type="entry name" value="LexA/Signal peptidase"/>
    <property type="match status" value="1"/>
</dbReference>
<dbReference type="InterPro" id="IPR019757">
    <property type="entry name" value="Pept_S26A_signal_pept_1_Lys-AS"/>
</dbReference>
<evidence type="ECO:0000256" key="3">
    <source>
        <dbReference type="ARBA" id="ARBA00013208"/>
    </source>
</evidence>